<sequence length="490" mass="54708">MKAGWLDPFVIDKSGNFIIEASHSCDQIFRLNLSDEGTEYLLIENRQPIGFDFFLPQGGLAIWHIDEIASNVEGFPEQEGIPWPVNGKHYKVSLLQADGAYDLENRRNNGDEFDLFHKEGVDFLAPSVNFMEGPYPSTDSYQKIPARTGILIHQISHSAPSMSFSVNLMNELSSAFLGGNGASGTMFDILPVKDINIRKIYLNLAVDETVNVELWTRTGTHISFENKPWLWQRSVVVSVDGNGRGKKSCMDIENLPLNANTRYGFYLVLTKGRFRYTNGIAAGSVSVSNEDLTVYEGVGLTRPFGKVYQNRIWNGGIFYDVLSEDGERSGGRRLETTFDGGSGQDGVMFDVLPKHDLDMDGFDLHLIDSDTVCVHVYTKEGPFTGSENKRDDWILLAKMNVKGKGINVATKVLLDHSDVITLKKDKLQAFYIFIENGRGLRYTEGHGTGNPVRSDDNLTIFEGVGVASQFGSIFQSRVWNGALHYRIKKN</sequence>
<evidence type="ECO:0000313" key="2">
    <source>
        <dbReference type="Proteomes" id="UP000291116"/>
    </source>
</evidence>
<dbReference type="AlphaFoldDB" id="A0A448ZKU4"/>
<dbReference type="OrthoDB" id="9986966at2759"/>
<accession>A0A448ZKU4</accession>
<dbReference type="PANTHER" id="PTHR41775:SF1">
    <property type="entry name" value="PEPTIDASE M6-LIKE DOMAIN-CONTAINING PROTEIN"/>
    <property type="match status" value="1"/>
</dbReference>
<gene>
    <name evidence="1" type="ORF">PSNMU_V1.4_AUG-EV-PASAV3_0096320</name>
</gene>
<dbReference type="EMBL" id="CAACVS010000459">
    <property type="protein sequence ID" value="VEU42651.1"/>
    <property type="molecule type" value="Genomic_DNA"/>
</dbReference>
<dbReference type="PANTHER" id="PTHR41775">
    <property type="entry name" value="SECRETED PROTEIN-RELATED"/>
    <property type="match status" value="1"/>
</dbReference>
<keyword evidence="2" id="KW-1185">Reference proteome</keyword>
<evidence type="ECO:0000313" key="1">
    <source>
        <dbReference type="EMBL" id="VEU42651.1"/>
    </source>
</evidence>
<dbReference type="Proteomes" id="UP000291116">
    <property type="component" value="Unassembled WGS sequence"/>
</dbReference>
<protein>
    <submittedName>
        <fullName evidence="1">Uncharacterized protein</fullName>
    </submittedName>
</protein>
<name>A0A448ZKU4_9STRA</name>
<organism evidence="1 2">
    <name type="scientific">Pseudo-nitzschia multistriata</name>
    <dbReference type="NCBI Taxonomy" id="183589"/>
    <lineage>
        <taxon>Eukaryota</taxon>
        <taxon>Sar</taxon>
        <taxon>Stramenopiles</taxon>
        <taxon>Ochrophyta</taxon>
        <taxon>Bacillariophyta</taxon>
        <taxon>Bacillariophyceae</taxon>
        <taxon>Bacillariophycidae</taxon>
        <taxon>Bacillariales</taxon>
        <taxon>Bacillariaceae</taxon>
        <taxon>Pseudo-nitzschia</taxon>
    </lineage>
</organism>
<reference evidence="1 2" key="1">
    <citation type="submission" date="2019-01" db="EMBL/GenBank/DDBJ databases">
        <authorList>
            <person name="Ferrante I. M."/>
        </authorList>
    </citation>
    <scope>NUCLEOTIDE SEQUENCE [LARGE SCALE GENOMIC DNA]</scope>
    <source>
        <strain evidence="1 2">B856</strain>
    </source>
</reference>
<proteinExistence type="predicted"/>